<dbReference type="EMBL" id="CP061800">
    <property type="protein sequence ID" value="QTA89534.1"/>
    <property type="molecule type" value="Genomic_DNA"/>
</dbReference>
<dbReference type="AlphaFoldDB" id="A0A975GQ60"/>
<evidence type="ECO:0000313" key="3">
    <source>
        <dbReference type="Proteomes" id="UP000663722"/>
    </source>
</evidence>
<keyword evidence="3" id="KW-1185">Reference proteome</keyword>
<organism evidence="2 3">
    <name type="scientific">Desulfonema magnum</name>
    <dbReference type="NCBI Taxonomy" id="45655"/>
    <lineage>
        <taxon>Bacteria</taxon>
        <taxon>Pseudomonadati</taxon>
        <taxon>Thermodesulfobacteriota</taxon>
        <taxon>Desulfobacteria</taxon>
        <taxon>Desulfobacterales</taxon>
        <taxon>Desulfococcaceae</taxon>
        <taxon>Desulfonema</taxon>
    </lineage>
</organism>
<gene>
    <name evidence="2" type="ORF">dnm_055900</name>
</gene>
<evidence type="ECO:0000256" key="1">
    <source>
        <dbReference type="SAM" id="Phobius"/>
    </source>
</evidence>
<keyword evidence="1" id="KW-0812">Transmembrane</keyword>
<evidence type="ECO:0000313" key="2">
    <source>
        <dbReference type="EMBL" id="QTA89534.1"/>
    </source>
</evidence>
<keyword evidence="1" id="KW-0472">Membrane</keyword>
<keyword evidence="1" id="KW-1133">Transmembrane helix</keyword>
<protein>
    <submittedName>
        <fullName evidence="2">Uncharacterized protein</fullName>
    </submittedName>
</protein>
<dbReference type="KEGG" id="dmm:dnm_055900"/>
<feature type="transmembrane region" description="Helical" evidence="1">
    <location>
        <begin position="21"/>
        <end position="47"/>
    </location>
</feature>
<name>A0A975GQ60_9BACT</name>
<dbReference type="Proteomes" id="UP000663722">
    <property type="component" value="Chromosome"/>
</dbReference>
<sequence>MSVSVRGLEISADRKRVKIHGLFVVPPLGRFFLFVVPPLGRFFLFVVPPLGRFFLFVVPPLGGPCEIREL</sequence>
<accession>A0A975GQ60</accession>
<reference evidence="2" key="1">
    <citation type="journal article" date="2021" name="Microb. Physiol.">
        <title>Proteogenomic Insights into the Physiology of Marine, Sulfate-Reducing, Filamentous Desulfonema limicola and Desulfonema magnum.</title>
        <authorList>
            <person name="Schnaars V."/>
            <person name="Wohlbrand L."/>
            <person name="Scheve S."/>
            <person name="Hinrichs C."/>
            <person name="Reinhardt R."/>
            <person name="Rabus R."/>
        </authorList>
    </citation>
    <scope>NUCLEOTIDE SEQUENCE</scope>
    <source>
        <strain evidence="2">4be13</strain>
    </source>
</reference>
<proteinExistence type="predicted"/>